<name>A0A4Z2G7K6_9TELE</name>
<proteinExistence type="predicted"/>
<feature type="region of interest" description="Disordered" evidence="1">
    <location>
        <begin position="117"/>
        <end position="138"/>
    </location>
</feature>
<gene>
    <name evidence="2" type="ORF">EYF80_040715</name>
</gene>
<protein>
    <submittedName>
        <fullName evidence="2">Uncharacterized protein</fullName>
    </submittedName>
</protein>
<dbReference type="Proteomes" id="UP000314294">
    <property type="component" value="Unassembled WGS sequence"/>
</dbReference>
<organism evidence="2 3">
    <name type="scientific">Liparis tanakae</name>
    <name type="common">Tanaka's snailfish</name>
    <dbReference type="NCBI Taxonomy" id="230148"/>
    <lineage>
        <taxon>Eukaryota</taxon>
        <taxon>Metazoa</taxon>
        <taxon>Chordata</taxon>
        <taxon>Craniata</taxon>
        <taxon>Vertebrata</taxon>
        <taxon>Euteleostomi</taxon>
        <taxon>Actinopterygii</taxon>
        <taxon>Neopterygii</taxon>
        <taxon>Teleostei</taxon>
        <taxon>Neoteleostei</taxon>
        <taxon>Acanthomorphata</taxon>
        <taxon>Eupercaria</taxon>
        <taxon>Perciformes</taxon>
        <taxon>Cottioidei</taxon>
        <taxon>Cottales</taxon>
        <taxon>Liparidae</taxon>
        <taxon>Liparis</taxon>
    </lineage>
</organism>
<comment type="caution">
    <text evidence="2">The sequence shown here is derived from an EMBL/GenBank/DDBJ whole genome shotgun (WGS) entry which is preliminary data.</text>
</comment>
<evidence type="ECO:0000313" key="2">
    <source>
        <dbReference type="EMBL" id="TNN49110.1"/>
    </source>
</evidence>
<dbReference type="EMBL" id="SRLO01000669">
    <property type="protein sequence ID" value="TNN49110.1"/>
    <property type="molecule type" value="Genomic_DNA"/>
</dbReference>
<sequence length="138" mass="15026">MLADWLRARTQPSMSSWVSALKKTGSCNWGVGCCPAQTPLYCLEEEETDKRRDALFSRSTREEFIQEKLLGRAPCTFIRMGVGLSHFYSEPERVPTAQHQLTGDSCVAVAAGGARGLCENQSGSRAGGGHSLGEEEKT</sequence>
<dbReference type="AlphaFoldDB" id="A0A4Z2G7K6"/>
<keyword evidence="3" id="KW-1185">Reference proteome</keyword>
<evidence type="ECO:0000256" key="1">
    <source>
        <dbReference type="SAM" id="MobiDB-lite"/>
    </source>
</evidence>
<reference evidence="2 3" key="1">
    <citation type="submission" date="2019-03" db="EMBL/GenBank/DDBJ databases">
        <title>First draft genome of Liparis tanakae, snailfish: a comprehensive survey of snailfish specific genes.</title>
        <authorList>
            <person name="Kim W."/>
            <person name="Song I."/>
            <person name="Jeong J.-H."/>
            <person name="Kim D."/>
            <person name="Kim S."/>
            <person name="Ryu S."/>
            <person name="Song J.Y."/>
            <person name="Lee S.K."/>
        </authorList>
    </citation>
    <scope>NUCLEOTIDE SEQUENCE [LARGE SCALE GENOMIC DNA]</scope>
    <source>
        <tissue evidence="2">Muscle</tissue>
    </source>
</reference>
<evidence type="ECO:0000313" key="3">
    <source>
        <dbReference type="Proteomes" id="UP000314294"/>
    </source>
</evidence>
<accession>A0A4Z2G7K6</accession>